<protein>
    <submittedName>
        <fullName evidence="1">Uncharacterized protein</fullName>
    </submittedName>
</protein>
<sequence>RPDRVIAKTGPDRVIINDAGEGIPPDKALKMEITPDIIFIRNDGWSLGAPQKFESIAHKMWEGDWEYFVRFPEKMIRSITEYE</sequence>
<accession>A0A0F9M8J8</accession>
<proteinExistence type="predicted"/>
<comment type="caution">
    <text evidence="1">The sequence shown here is derived from an EMBL/GenBank/DDBJ whole genome shotgun (WGS) entry which is preliminary data.</text>
</comment>
<name>A0A0F9M8J8_9ZZZZ</name>
<gene>
    <name evidence="1" type="ORF">LCGC14_1415050</name>
</gene>
<evidence type="ECO:0000313" key="1">
    <source>
        <dbReference type="EMBL" id="KKM72975.1"/>
    </source>
</evidence>
<dbReference type="AlphaFoldDB" id="A0A0F9M8J8"/>
<organism evidence="1">
    <name type="scientific">marine sediment metagenome</name>
    <dbReference type="NCBI Taxonomy" id="412755"/>
    <lineage>
        <taxon>unclassified sequences</taxon>
        <taxon>metagenomes</taxon>
        <taxon>ecological metagenomes</taxon>
    </lineage>
</organism>
<feature type="non-terminal residue" evidence="1">
    <location>
        <position position="1"/>
    </location>
</feature>
<reference evidence="1" key="1">
    <citation type="journal article" date="2015" name="Nature">
        <title>Complex archaea that bridge the gap between prokaryotes and eukaryotes.</title>
        <authorList>
            <person name="Spang A."/>
            <person name="Saw J.H."/>
            <person name="Jorgensen S.L."/>
            <person name="Zaremba-Niedzwiedzka K."/>
            <person name="Martijn J."/>
            <person name="Lind A.E."/>
            <person name="van Eijk R."/>
            <person name="Schleper C."/>
            <person name="Guy L."/>
            <person name="Ettema T.J."/>
        </authorList>
    </citation>
    <scope>NUCLEOTIDE SEQUENCE</scope>
</reference>
<dbReference type="EMBL" id="LAZR01009376">
    <property type="protein sequence ID" value="KKM72975.1"/>
    <property type="molecule type" value="Genomic_DNA"/>
</dbReference>